<evidence type="ECO:0000256" key="2">
    <source>
        <dbReference type="ARBA" id="ARBA00022525"/>
    </source>
</evidence>
<feature type="compositionally biased region" description="Polar residues" evidence="3">
    <location>
        <begin position="524"/>
        <end position="533"/>
    </location>
</feature>
<name>A0ABU8QEE9_9RHOB</name>
<organism evidence="4 5">
    <name type="scientific">Cognatishimia coralii</name>
    <dbReference type="NCBI Taxonomy" id="3083254"/>
    <lineage>
        <taxon>Bacteria</taxon>
        <taxon>Pseudomonadati</taxon>
        <taxon>Pseudomonadota</taxon>
        <taxon>Alphaproteobacteria</taxon>
        <taxon>Rhodobacterales</taxon>
        <taxon>Paracoccaceae</taxon>
        <taxon>Cognatishimia</taxon>
    </lineage>
</organism>
<dbReference type="SUPFAM" id="SSF51120">
    <property type="entry name" value="beta-Roll"/>
    <property type="match status" value="3"/>
</dbReference>
<accession>A0ABU8QEE9</accession>
<protein>
    <submittedName>
        <fullName evidence="4">Calcium-binding protein</fullName>
    </submittedName>
</protein>
<sequence>MRPEFQGLTTSGDSPYDIDIRDLTVVETAGGSYLVAVNGVNGGLASFEINSSGLVFEDNRMHQDATLLTGRETEVTVDADGFVLGGTLGSDMQRYRVAADGTISTLEVTDLPSDGGAGLRSVAHVGLSDGGSALYAITSEGRLAGWRFESDGAPAVSISGALTPSHTRSALVEAARFSDSTVLVVAEGNPGQIETYVVDPISGALRVGDSFGQADGLSTSTPTELVSFEAHGGTWAVMASAGSNSLSLLSVSEGGDLRFFDQITDTSHTRFQGVSAVKEIAIGDHQFIVAAGQDDGVSIFRLLPEGRLVHQTTLVHETGFGLDNIAALEVAAEAGALHIFASSQVTGGVAQFTVPLDDIGVSETATSSAVAESGAGDLLVGRAAATEISGGAGDDMLVSQSAGDALTGGAGRDTFVVHQVDGDVRISDFTSGEDRLDLTMFSGLRNSGQLGFSSTSSGAILTYQDTVLRLSSADGQRLEREDVFWDGFHSVDRVDLGDVTPDGVLYGSGEADVLSGTAAADDIQGQSGDDTINGQDGDDRILGGDGLDSLDGGLGADTLFGGFSDDLLSGGAGADRLYGEQGDDRILGGDEDDQIWGADGDDFVVGGTGADEISGGAGHDELRGSAGTDLIYGGAGADLLKGNDGNDTLFGNDGVDTLKGGIGDDSLDGGDLDDKLKGKIGNDTLYGGDGNDKLKGGAGADQLYGGAGEDRLDGGTGNDIYQGDAGEDRFMFKRYHGSDRITDFTQGEDVIDLRYLGEGGIKRVANLEMSQQGADVLINTGLGEIWLTDTSLSDMDGSDFLI</sequence>
<evidence type="ECO:0000256" key="1">
    <source>
        <dbReference type="ARBA" id="ARBA00004613"/>
    </source>
</evidence>
<dbReference type="EMBL" id="JBBGAZ010000002">
    <property type="protein sequence ID" value="MEJ5217785.1"/>
    <property type="molecule type" value="Genomic_DNA"/>
</dbReference>
<dbReference type="InterPro" id="IPR011049">
    <property type="entry name" value="Serralysin-like_metalloprot_C"/>
</dbReference>
<dbReference type="InterPro" id="IPR011047">
    <property type="entry name" value="Quinoprotein_ADH-like_sf"/>
</dbReference>
<keyword evidence="5" id="KW-1185">Reference proteome</keyword>
<dbReference type="RefSeq" id="WP_339402765.1">
    <property type="nucleotide sequence ID" value="NZ_JBBGAZ010000002.1"/>
</dbReference>
<dbReference type="SUPFAM" id="SSF50998">
    <property type="entry name" value="Quinoprotein alcohol dehydrogenase-like"/>
    <property type="match status" value="1"/>
</dbReference>
<evidence type="ECO:0000256" key="3">
    <source>
        <dbReference type="SAM" id="MobiDB-lite"/>
    </source>
</evidence>
<comment type="subcellular location">
    <subcellularLocation>
        <location evidence="1">Secreted</location>
    </subcellularLocation>
</comment>
<dbReference type="InterPro" id="IPR018511">
    <property type="entry name" value="Hemolysin-typ_Ca-bd_CS"/>
</dbReference>
<evidence type="ECO:0000313" key="4">
    <source>
        <dbReference type="EMBL" id="MEJ5217785.1"/>
    </source>
</evidence>
<feature type="region of interest" description="Disordered" evidence="3">
    <location>
        <begin position="520"/>
        <end position="544"/>
    </location>
</feature>
<gene>
    <name evidence="4" type="ORF">WG622_06005</name>
</gene>
<dbReference type="Pfam" id="PF00353">
    <property type="entry name" value="HemolysinCabind"/>
    <property type="match status" value="5"/>
</dbReference>
<dbReference type="InterPro" id="IPR001343">
    <property type="entry name" value="Hemolysn_Ca-bd"/>
</dbReference>
<dbReference type="PANTHER" id="PTHR38340">
    <property type="entry name" value="S-LAYER PROTEIN"/>
    <property type="match status" value="1"/>
</dbReference>
<proteinExistence type="predicted"/>
<dbReference type="InterPro" id="IPR050557">
    <property type="entry name" value="RTX_toxin/Mannuronan_C5-epim"/>
</dbReference>
<comment type="caution">
    <text evidence="4">The sequence shown here is derived from an EMBL/GenBank/DDBJ whole genome shotgun (WGS) entry which is preliminary data.</text>
</comment>
<dbReference type="PRINTS" id="PR00313">
    <property type="entry name" value="CABNDNGRPT"/>
</dbReference>
<dbReference type="Gene3D" id="2.150.10.10">
    <property type="entry name" value="Serralysin-like metalloprotease, C-terminal"/>
    <property type="match status" value="4"/>
</dbReference>
<dbReference type="PROSITE" id="PS00330">
    <property type="entry name" value="HEMOLYSIN_CALCIUM"/>
    <property type="match status" value="4"/>
</dbReference>
<dbReference type="PANTHER" id="PTHR38340:SF1">
    <property type="entry name" value="S-LAYER PROTEIN"/>
    <property type="match status" value="1"/>
</dbReference>
<keyword evidence="2" id="KW-0964">Secreted</keyword>
<reference evidence="4 5" key="1">
    <citation type="submission" date="2024-03" db="EMBL/GenBank/DDBJ databases">
        <title>Cognatishimia coralii sp. nov., a marine bacterium isolated from coral surrounding seawater.</title>
        <authorList>
            <person name="Liu X."/>
            <person name="Liu S."/>
            <person name="Sun H."/>
            <person name="Zhang Y."/>
        </authorList>
    </citation>
    <scope>NUCLEOTIDE SEQUENCE [LARGE SCALE GENOMIC DNA]</scope>
    <source>
        <strain evidence="4 5">D5M38</strain>
    </source>
</reference>
<evidence type="ECO:0000313" key="5">
    <source>
        <dbReference type="Proteomes" id="UP001368270"/>
    </source>
</evidence>
<dbReference type="Proteomes" id="UP001368270">
    <property type="component" value="Unassembled WGS sequence"/>
</dbReference>